<dbReference type="EMBL" id="SSOB01000020">
    <property type="protein sequence ID" value="THF77281.1"/>
    <property type="molecule type" value="Genomic_DNA"/>
</dbReference>
<dbReference type="AlphaFoldDB" id="A0A4S4BSQ6"/>
<sequence length="437" mass="49977">MYTILLVDDEPLICRGLSSLLQASGLGIGTILTASNGQEALDYLRLEEVDLIVTDIQMGTMNGIELMHQAKIMKPWVETIVVSAHETFQYAQTAMRLGAKDYLIKPLNNEQFLDTVRNVLLQMEKPEKRTDDLLSSLRANFQMESPSELKDVLLNRLLEAEPGEAAALSEELRSRCGVALEGPYFAAFRMKLELGEAAPKDRELLRYAALNIVSELLAGEWKHQAFYSGAGELCALIEWSDEAYEETNVNKIDQLEYIGRSLHFHIEKYLQKQSFVGISQILQGLAFLPTVGLQAARALRWREEHPDHRVFYYGDYKWGSREDGSGAEEGLAQSNGIVEQARKYIEENYAKKGITLNEVAHSNHVSPNYLSYLFKKYMGCNLWEYVIRLRMEESKRLLETTDLRRYEIADRVGYESPEHFSKIFKKYYGISPSDWKK</sequence>
<dbReference type="Gene3D" id="3.40.50.2300">
    <property type="match status" value="1"/>
</dbReference>
<keyword evidence="2" id="KW-0963">Cytoplasm</keyword>
<dbReference type="Proteomes" id="UP000310636">
    <property type="component" value="Unassembled WGS sequence"/>
</dbReference>
<evidence type="ECO:0000259" key="10">
    <source>
        <dbReference type="PROSITE" id="PS50110"/>
    </source>
</evidence>
<comment type="subcellular location">
    <subcellularLocation>
        <location evidence="1">Cytoplasm</location>
    </subcellularLocation>
</comment>
<evidence type="ECO:0000256" key="7">
    <source>
        <dbReference type="ARBA" id="ARBA00023163"/>
    </source>
</evidence>
<dbReference type="InterPro" id="IPR018060">
    <property type="entry name" value="HTH_AraC"/>
</dbReference>
<organism evidence="11 12">
    <name type="scientific">Cohnella fermenti</name>
    <dbReference type="NCBI Taxonomy" id="2565925"/>
    <lineage>
        <taxon>Bacteria</taxon>
        <taxon>Bacillati</taxon>
        <taxon>Bacillota</taxon>
        <taxon>Bacilli</taxon>
        <taxon>Bacillales</taxon>
        <taxon>Paenibacillaceae</taxon>
        <taxon>Cohnella</taxon>
    </lineage>
</organism>
<keyword evidence="5" id="KW-0805">Transcription regulation</keyword>
<dbReference type="PANTHER" id="PTHR42713:SF3">
    <property type="entry name" value="TRANSCRIPTIONAL REGULATORY PROTEIN HPTR"/>
    <property type="match status" value="1"/>
</dbReference>
<comment type="caution">
    <text evidence="11">The sequence shown here is derived from an EMBL/GenBank/DDBJ whole genome shotgun (WGS) entry which is preliminary data.</text>
</comment>
<feature type="modified residue" description="4-aspartylphosphate" evidence="8">
    <location>
        <position position="55"/>
    </location>
</feature>
<dbReference type="PROSITE" id="PS50110">
    <property type="entry name" value="RESPONSE_REGULATORY"/>
    <property type="match status" value="1"/>
</dbReference>
<proteinExistence type="predicted"/>
<dbReference type="PROSITE" id="PS01124">
    <property type="entry name" value="HTH_ARAC_FAMILY_2"/>
    <property type="match status" value="1"/>
</dbReference>
<gene>
    <name evidence="11" type="ORF">E6C55_16575</name>
</gene>
<keyword evidence="3 8" id="KW-0597">Phosphoprotein</keyword>
<evidence type="ECO:0000256" key="2">
    <source>
        <dbReference type="ARBA" id="ARBA00022490"/>
    </source>
</evidence>
<accession>A0A4S4BSQ6</accession>
<dbReference type="SUPFAM" id="SSF46689">
    <property type="entry name" value="Homeodomain-like"/>
    <property type="match status" value="2"/>
</dbReference>
<dbReference type="SMART" id="SM00342">
    <property type="entry name" value="HTH_ARAC"/>
    <property type="match status" value="1"/>
</dbReference>
<dbReference type="PANTHER" id="PTHR42713">
    <property type="entry name" value="HISTIDINE KINASE-RELATED"/>
    <property type="match status" value="1"/>
</dbReference>
<feature type="domain" description="Response regulatory" evidence="10">
    <location>
        <begin position="3"/>
        <end position="120"/>
    </location>
</feature>
<dbReference type="GO" id="GO:0000160">
    <property type="term" value="P:phosphorelay signal transduction system"/>
    <property type="evidence" value="ECO:0007669"/>
    <property type="project" value="UniProtKB-KW"/>
</dbReference>
<evidence type="ECO:0000313" key="11">
    <source>
        <dbReference type="EMBL" id="THF77281.1"/>
    </source>
</evidence>
<dbReference type="GO" id="GO:0003700">
    <property type="term" value="F:DNA-binding transcription factor activity"/>
    <property type="evidence" value="ECO:0007669"/>
    <property type="project" value="InterPro"/>
</dbReference>
<evidence type="ECO:0000256" key="6">
    <source>
        <dbReference type="ARBA" id="ARBA00023125"/>
    </source>
</evidence>
<keyword evidence="7" id="KW-0804">Transcription</keyword>
<evidence type="ECO:0000256" key="8">
    <source>
        <dbReference type="PROSITE-ProRule" id="PRU00169"/>
    </source>
</evidence>
<dbReference type="GO" id="GO:0043565">
    <property type="term" value="F:sequence-specific DNA binding"/>
    <property type="evidence" value="ECO:0007669"/>
    <property type="project" value="InterPro"/>
</dbReference>
<keyword evidence="6" id="KW-0238">DNA-binding</keyword>
<keyword evidence="12" id="KW-1185">Reference proteome</keyword>
<dbReference type="InterPro" id="IPR051552">
    <property type="entry name" value="HptR"/>
</dbReference>
<reference evidence="11 12" key="1">
    <citation type="submission" date="2019-04" db="EMBL/GenBank/DDBJ databases">
        <title>Cohnella sp. nov. isolated from preserved vegetables.</title>
        <authorList>
            <person name="Lin S.-Y."/>
            <person name="Hung M.-H."/>
            <person name="Young C.-C."/>
        </authorList>
    </citation>
    <scope>NUCLEOTIDE SEQUENCE [LARGE SCALE GENOMIC DNA]</scope>
    <source>
        <strain evidence="11 12">CC-MHH1044</strain>
    </source>
</reference>
<evidence type="ECO:0000259" key="9">
    <source>
        <dbReference type="PROSITE" id="PS01124"/>
    </source>
</evidence>
<feature type="domain" description="HTH araC/xylS-type" evidence="9">
    <location>
        <begin position="339"/>
        <end position="437"/>
    </location>
</feature>
<keyword evidence="4" id="KW-0902">Two-component regulatory system</keyword>
<dbReference type="InterPro" id="IPR009057">
    <property type="entry name" value="Homeodomain-like_sf"/>
</dbReference>
<evidence type="ECO:0000256" key="5">
    <source>
        <dbReference type="ARBA" id="ARBA00023015"/>
    </source>
</evidence>
<dbReference type="GO" id="GO:0005737">
    <property type="term" value="C:cytoplasm"/>
    <property type="evidence" value="ECO:0007669"/>
    <property type="project" value="UniProtKB-SubCell"/>
</dbReference>
<evidence type="ECO:0000313" key="12">
    <source>
        <dbReference type="Proteomes" id="UP000310636"/>
    </source>
</evidence>
<dbReference type="Pfam" id="PF00072">
    <property type="entry name" value="Response_reg"/>
    <property type="match status" value="1"/>
</dbReference>
<dbReference type="InterPro" id="IPR020449">
    <property type="entry name" value="Tscrpt_reg_AraC-type_HTH"/>
</dbReference>
<dbReference type="Gene3D" id="1.10.10.60">
    <property type="entry name" value="Homeodomain-like"/>
    <property type="match status" value="2"/>
</dbReference>
<evidence type="ECO:0000256" key="1">
    <source>
        <dbReference type="ARBA" id="ARBA00004496"/>
    </source>
</evidence>
<dbReference type="InterPro" id="IPR011006">
    <property type="entry name" value="CheY-like_superfamily"/>
</dbReference>
<name>A0A4S4BSQ6_9BACL</name>
<evidence type="ECO:0000256" key="3">
    <source>
        <dbReference type="ARBA" id="ARBA00022553"/>
    </source>
</evidence>
<dbReference type="CDD" id="cd17536">
    <property type="entry name" value="REC_YesN-like"/>
    <property type="match status" value="1"/>
</dbReference>
<dbReference type="Pfam" id="PF12833">
    <property type="entry name" value="HTH_18"/>
    <property type="match status" value="1"/>
</dbReference>
<dbReference type="PRINTS" id="PR00032">
    <property type="entry name" value="HTHARAC"/>
</dbReference>
<dbReference type="RefSeq" id="WP_136370926.1">
    <property type="nucleotide sequence ID" value="NZ_SSOB01000020.1"/>
</dbReference>
<dbReference type="SMART" id="SM00448">
    <property type="entry name" value="REC"/>
    <property type="match status" value="1"/>
</dbReference>
<evidence type="ECO:0000256" key="4">
    <source>
        <dbReference type="ARBA" id="ARBA00023012"/>
    </source>
</evidence>
<dbReference type="SUPFAM" id="SSF52172">
    <property type="entry name" value="CheY-like"/>
    <property type="match status" value="1"/>
</dbReference>
<dbReference type="InterPro" id="IPR001789">
    <property type="entry name" value="Sig_transdc_resp-reg_receiver"/>
</dbReference>
<protein>
    <submittedName>
        <fullName evidence="11">Response regulator</fullName>
    </submittedName>
</protein>
<dbReference type="OrthoDB" id="2640518at2"/>